<accession>A0A0F0LF59</accession>
<gene>
    <name evidence="3" type="ORF">RS86_03137</name>
</gene>
<dbReference type="AlphaFoldDB" id="A0A0F0LF59"/>
<keyword evidence="4" id="KW-1185">Reference proteome</keyword>
<organism evidence="3 4">
    <name type="scientific">Microbacterium azadirachtae</name>
    <dbReference type="NCBI Taxonomy" id="582680"/>
    <lineage>
        <taxon>Bacteria</taxon>
        <taxon>Bacillati</taxon>
        <taxon>Actinomycetota</taxon>
        <taxon>Actinomycetes</taxon>
        <taxon>Micrococcales</taxon>
        <taxon>Microbacteriaceae</taxon>
        <taxon>Microbacterium</taxon>
    </lineage>
</organism>
<keyword evidence="2" id="KW-1133">Transmembrane helix</keyword>
<comment type="caution">
    <text evidence="3">The sequence shown here is derived from an EMBL/GenBank/DDBJ whole genome shotgun (WGS) entry which is preliminary data.</text>
</comment>
<feature type="region of interest" description="Disordered" evidence="1">
    <location>
        <begin position="108"/>
        <end position="158"/>
    </location>
</feature>
<feature type="transmembrane region" description="Helical" evidence="2">
    <location>
        <begin position="12"/>
        <end position="30"/>
    </location>
</feature>
<evidence type="ECO:0000313" key="4">
    <source>
        <dbReference type="Proteomes" id="UP000033740"/>
    </source>
</evidence>
<feature type="transmembrane region" description="Helical" evidence="2">
    <location>
        <begin position="56"/>
        <end position="80"/>
    </location>
</feature>
<dbReference type="Proteomes" id="UP000033740">
    <property type="component" value="Unassembled WGS sequence"/>
</dbReference>
<protein>
    <recommendedName>
        <fullName evidence="5">Dinucleotide-utilizing enzyme</fullName>
    </recommendedName>
</protein>
<reference evidence="3 4" key="1">
    <citation type="submission" date="2015-02" db="EMBL/GenBank/DDBJ databases">
        <title>Draft genome sequences of ten Microbacterium spp. with emphasis on heavy metal contaminated environments.</title>
        <authorList>
            <person name="Corretto E."/>
        </authorList>
    </citation>
    <scope>NUCLEOTIDE SEQUENCE [LARGE SCALE GENOMIC DNA]</scope>
    <source>
        <strain evidence="3 4">ARN176</strain>
    </source>
</reference>
<proteinExistence type="predicted"/>
<evidence type="ECO:0000256" key="1">
    <source>
        <dbReference type="SAM" id="MobiDB-lite"/>
    </source>
</evidence>
<keyword evidence="2" id="KW-0472">Membrane</keyword>
<keyword evidence="2" id="KW-0812">Transmembrane</keyword>
<feature type="compositionally biased region" description="Polar residues" evidence="1">
    <location>
        <begin position="142"/>
        <end position="158"/>
    </location>
</feature>
<dbReference type="RefSeq" id="WP_052680311.1">
    <property type="nucleotide sequence ID" value="NZ_JYIX01000038.1"/>
</dbReference>
<feature type="compositionally biased region" description="Polar residues" evidence="1">
    <location>
        <begin position="120"/>
        <end position="129"/>
    </location>
</feature>
<name>A0A0F0LF59_9MICO</name>
<dbReference type="STRING" id="582680.RS86_03137"/>
<sequence>MTRVLNRSIPFWILLAASIALVVAGLLTVLDHLGTMTATLKDGSATGLEVYGGQSWIVLGAALLGAGALGVLLTLALAVVSSLLGAATAKPVEIAPLAFDDLEQDVDPEGAIDAPAATQEIAQEQQNSGAAEADETSTEEAQNGSSGSTATATKINVK</sequence>
<evidence type="ECO:0008006" key="5">
    <source>
        <dbReference type="Google" id="ProtNLM"/>
    </source>
</evidence>
<dbReference type="EMBL" id="JYIX01000038">
    <property type="protein sequence ID" value="KJL31857.1"/>
    <property type="molecule type" value="Genomic_DNA"/>
</dbReference>
<evidence type="ECO:0000256" key="2">
    <source>
        <dbReference type="SAM" id="Phobius"/>
    </source>
</evidence>
<evidence type="ECO:0000313" key="3">
    <source>
        <dbReference type="EMBL" id="KJL31857.1"/>
    </source>
</evidence>